<evidence type="ECO:0000313" key="3">
    <source>
        <dbReference type="Proteomes" id="UP001307889"/>
    </source>
</evidence>
<dbReference type="Proteomes" id="UP001307889">
    <property type="component" value="Chromosome 8"/>
</dbReference>
<gene>
    <name evidence="2" type="ORF">NTJ_09921</name>
</gene>
<organism evidence="2 3">
    <name type="scientific">Nesidiocoris tenuis</name>
    <dbReference type="NCBI Taxonomy" id="355587"/>
    <lineage>
        <taxon>Eukaryota</taxon>
        <taxon>Metazoa</taxon>
        <taxon>Ecdysozoa</taxon>
        <taxon>Arthropoda</taxon>
        <taxon>Hexapoda</taxon>
        <taxon>Insecta</taxon>
        <taxon>Pterygota</taxon>
        <taxon>Neoptera</taxon>
        <taxon>Paraneoptera</taxon>
        <taxon>Hemiptera</taxon>
        <taxon>Heteroptera</taxon>
        <taxon>Panheteroptera</taxon>
        <taxon>Cimicomorpha</taxon>
        <taxon>Miridae</taxon>
        <taxon>Dicyphina</taxon>
        <taxon>Nesidiocoris</taxon>
    </lineage>
</organism>
<evidence type="ECO:0000256" key="1">
    <source>
        <dbReference type="SAM" id="Phobius"/>
    </source>
</evidence>
<keyword evidence="1" id="KW-0812">Transmembrane</keyword>
<keyword evidence="3" id="KW-1185">Reference proteome</keyword>
<proteinExistence type="predicted"/>
<evidence type="ECO:0000313" key="2">
    <source>
        <dbReference type="EMBL" id="BES97107.1"/>
    </source>
</evidence>
<name>A0ABN7AY73_9HEMI</name>
<keyword evidence="1" id="KW-1133">Transmembrane helix</keyword>
<reference evidence="2 3" key="1">
    <citation type="submission" date="2023-09" db="EMBL/GenBank/DDBJ databases">
        <title>Nesidiocoris tenuis whole genome shotgun sequence.</title>
        <authorList>
            <person name="Shibata T."/>
            <person name="Shimoda M."/>
            <person name="Kobayashi T."/>
            <person name="Uehara T."/>
        </authorList>
    </citation>
    <scope>NUCLEOTIDE SEQUENCE [LARGE SCALE GENOMIC DNA]</scope>
    <source>
        <strain evidence="2 3">Japan</strain>
    </source>
</reference>
<sequence>MPPAIAAISQGADAIGRFSISASTEIAMGLVNEGSPSLSQDLPVANGAFLVANVPKSTSDDVIPPALVATLFLILGIVVFLAVMLRRMSTRPDVMQYPGQMKSQAFTYGSINLPLDDMYRVHIERRANLAKYCQHSSASAAKTRPTKFVSVSDLWKAKQSKNRREIDRIAEEPNEDELIGRFV</sequence>
<keyword evidence="1" id="KW-0472">Membrane</keyword>
<dbReference type="EMBL" id="AP028916">
    <property type="protein sequence ID" value="BES97107.1"/>
    <property type="molecule type" value="Genomic_DNA"/>
</dbReference>
<accession>A0ABN7AY73</accession>
<feature type="transmembrane region" description="Helical" evidence="1">
    <location>
        <begin position="62"/>
        <end position="85"/>
    </location>
</feature>
<protein>
    <submittedName>
        <fullName evidence="2">Uncharacterized protein</fullName>
    </submittedName>
</protein>